<dbReference type="OrthoDB" id="9761650at2"/>
<evidence type="ECO:0000313" key="5">
    <source>
        <dbReference type="Proteomes" id="UP000323522"/>
    </source>
</evidence>
<proteinExistence type="predicted"/>
<dbReference type="Pfam" id="PF13203">
    <property type="entry name" value="DUF2201_N"/>
    <property type="match status" value="1"/>
</dbReference>
<evidence type="ECO:0000313" key="4">
    <source>
        <dbReference type="EMBL" id="QEM99326.1"/>
    </source>
</evidence>
<feature type="compositionally biased region" description="Low complexity" evidence="1">
    <location>
        <begin position="1"/>
        <end position="19"/>
    </location>
</feature>
<dbReference type="AlphaFoldDB" id="A0A5C1PV80"/>
<name>A0A5C1PV80_9BURK</name>
<dbReference type="InterPro" id="IPR018698">
    <property type="entry name" value="VWA-like_dom"/>
</dbReference>
<dbReference type="SUPFAM" id="SSF53300">
    <property type="entry name" value="vWA-like"/>
    <property type="match status" value="1"/>
</dbReference>
<sequence length="480" mass="53627">MDRSAGTARAAADPFPARRTGLRQRLRGDVDGGGPEAARAGRSARRQGARAVRPPALHALDRAPRIGAGHPRRLAAGIEHPARAEAALKPIPCGLASDAAAPVLDEAARRRWLQQLEDDRSRFLLRHPFTASLTLHLAVELVTDPRLPTAATDGRRIYFNPDFLATLDAEQRLFVMAHEVWHCVAGHLSRQQNRQARRWNLAVDHEVNWLLVQDGFKLPPGAVLFPGLRGCSAEQVYSALLDRSAQDLPTSFDLHELPEGIGQPMDGPLRSQWQQRLRDTLERHRHQGDLPEGLARLLDHVPTDAQLPWRVVLRDFMLGRQARRRGWERPSRRHWHRGLWLPDLRPDGLRLMLALDTSASTRRLLPMFMAEITALLKVEHALELTLVECDTHIRRVRTFRSGDDLSALAGMRLRGGGGTDLRPPFDLAAQDPPDALIFLTDGDGRAPGQSPNFPVMWVLPELATAPVEWGETLILYKEST</sequence>
<evidence type="ECO:0000259" key="2">
    <source>
        <dbReference type="Pfam" id="PF09967"/>
    </source>
</evidence>
<accession>A0A5C1PV80</accession>
<evidence type="ECO:0000259" key="3">
    <source>
        <dbReference type="Pfam" id="PF13203"/>
    </source>
</evidence>
<feature type="domain" description="VWA-like" evidence="2">
    <location>
        <begin position="351"/>
        <end position="475"/>
    </location>
</feature>
<evidence type="ECO:0000256" key="1">
    <source>
        <dbReference type="SAM" id="MobiDB-lite"/>
    </source>
</evidence>
<gene>
    <name evidence="4" type="ORF">EWH46_00150</name>
</gene>
<dbReference type="InterPro" id="IPR036465">
    <property type="entry name" value="vWFA_dom_sf"/>
</dbReference>
<dbReference type="PANTHER" id="PTHR38730">
    <property type="entry name" value="SLL7028 PROTEIN"/>
    <property type="match status" value="1"/>
</dbReference>
<dbReference type="PANTHER" id="PTHR38730:SF1">
    <property type="entry name" value="SLL7028 PROTEIN"/>
    <property type="match status" value="1"/>
</dbReference>
<dbReference type="EMBL" id="CP035707">
    <property type="protein sequence ID" value="QEM99326.1"/>
    <property type="molecule type" value="Genomic_DNA"/>
</dbReference>
<dbReference type="Proteomes" id="UP000323522">
    <property type="component" value="Plasmid pSna507_unt13"/>
</dbReference>
<dbReference type="KEGG" id="snn:EWH46_00150"/>
<dbReference type="InterPro" id="IPR025154">
    <property type="entry name" value="Put_metallopeptidase_dom"/>
</dbReference>
<reference evidence="4 5" key="1">
    <citation type="submission" date="2019-02" db="EMBL/GenBank/DDBJ databases">
        <title>Complete Genome Sequence and Methylome Analysis of Sphaerotilus natans subsp. sulfidivorans D-507.</title>
        <authorList>
            <person name="Fomenkov A."/>
            <person name="Gridneva E."/>
            <person name="Smolyakov D."/>
            <person name="Dubinina G."/>
            <person name="Vincze T."/>
            <person name="Grabovich M."/>
            <person name="Roberts R.J."/>
        </authorList>
    </citation>
    <scope>NUCLEOTIDE SEQUENCE [LARGE SCALE GENOMIC DNA]</scope>
    <source>
        <strain evidence="4 5">D-507</strain>
        <plasmid evidence="5">psna507_unt13</plasmid>
    </source>
</reference>
<organism evidence="4 5">
    <name type="scientific">Sphaerotilus sulfidivorans</name>
    <dbReference type="NCBI Taxonomy" id="639200"/>
    <lineage>
        <taxon>Bacteria</taxon>
        <taxon>Pseudomonadati</taxon>
        <taxon>Pseudomonadota</taxon>
        <taxon>Betaproteobacteria</taxon>
        <taxon>Burkholderiales</taxon>
        <taxon>Sphaerotilaceae</taxon>
        <taxon>Sphaerotilus</taxon>
    </lineage>
</organism>
<feature type="domain" description="Putative metallopeptidase" evidence="3">
    <location>
        <begin position="120"/>
        <end position="343"/>
    </location>
</feature>
<feature type="region of interest" description="Disordered" evidence="1">
    <location>
        <begin position="1"/>
        <end position="68"/>
    </location>
</feature>
<protein>
    <recommendedName>
        <fullName evidence="6">Metallopeptidase domain-containing protein</fullName>
    </recommendedName>
</protein>
<dbReference type="Pfam" id="PF09967">
    <property type="entry name" value="DUF2201"/>
    <property type="match status" value="1"/>
</dbReference>
<keyword evidence="4" id="KW-0614">Plasmid</keyword>
<evidence type="ECO:0008006" key="6">
    <source>
        <dbReference type="Google" id="ProtNLM"/>
    </source>
</evidence>
<geneLocation type="plasmid" evidence="5">
    <name>psna507_unt13</name>
</geneLocation>